<sequence>MSHMQLVIRTGLFQGYDGYGYGSSMSDPHRTRTRGQGFAGMASPQTSRLHDTKQYKMYCFFVRLDGIFWGARWSSLLLSLYIIVGRRVHVRDMGGPPPMLGTLADRALVLAASSQMRRDSNSGSTTPPFAQDAREGACLGVLRTAHVDVVDTELGHRHSARKMHALCTWWWR</sequence>
<evidence type="ECO:0000313" key="2">
    <source>
        <dbReference type="Proteomes" id="UP000807469"/>
    </source>
</evidence>
<comment type="caution">
    <text evidence="1">The sequence shown here is derived from an EMBL/GenBank/DDBJ whole genome shotgun (WGS) entry which is preliminary data.</text>
</comment>
<dbReference type="EMBL" id="MU155160">
    <property type="protein sequence ID" value="KAF9482900.1"/>
    <property type="molecule type" value="Genomic_DNA"/>
</dbReference>
<dbReference type="Proteomes" id="UP000807469">
    <property type="component" value="Unassembled WGS sequence"/>
</dbReference>
<gene>
    <name evidence="1" type="ORF">BDN70DRAFT_874499</name>
</gene>
<evidence type="ECO:0000313" key="1">
    <source>
        <dbReference type="EMBL" id="KAF9482900.1"/>
    </source>
</evidence>
<organism evidence="1 2">
    <name type="scientific">Pholiota conissans</name>
    <dbReference type="NCBI Taxonomy" id="109636"/>
    <lineage>
        <taxon>Eukaryota</taxon>
        <taxon>Fungi</taxon>
        <taxon>Dikarya</taxon>
        <taxon>Basidiomycota</taxon>
        <taxon>Agaricomycotina</taxon>
        <taxon>Agaricomycetes</taxon>
        <taxon>Agaricomycetidae</taxon>
        <taxon>Agaricales</taxon>
        <taxon>Agaricineae</taxon>
        <taxon>Strophariaceae</taxon>
        <taxon>Pholiota</taxon>
    </lineage>
</organism>
<accession>A0A9P5Z9W5</accession>
<protein>
    <submittedName>
        <fullName evidence="1">Uncharacterized protein</fullName>
    </submittedName>
</protein>
<keyword evidence="2" id="KW-1185">Reference proteome</keyword>
<name>A0A9P5Z9W5_9AGAR</name>
<proteinExistence type="predicted"/>
<reference evidence="1" key="1">
    <citation type="submission" date="2020-11" db="EMBL/GenBank/DDBJ databases">
        <authorList>
            <consortium name="DOE Joint Genome Institute"/>
            <person name="Ahrendt S."/>
            <person name="Riley R."/>
            <person name="Andreopoulos W."/>
            <person name="Labutti K."/>
            <person name="Pangilinan J."/>
            <person name="Ruiz-Duenas F.J."/>
            <person name="Barrasa J.M."/>
            <person name="Sanchez-Garcia M."/>
            <person name="Camarero S."/>
            <person name="Miyauchi S."/>
            <person name="Serrano A."/>
            <person name="Linde D."/>
            <person name="Babiker R."/>
            <person name="Drula E."/>
            <person name="Ayuso-Fernandez I."/>
            <person name="Pacheco R."/>
            <person name="Padilla G."/>
            <person name="Ferreira P."/>
            <person name="Barriuso J."/>
            <person name="Kellner H."/>
            <person name="Castanera R."/>
            <person name="Alfaro M."/>
            <person name="Ramirez L."/>
            <person name="Pisabarro A.G."/>
            <person name="Kuo A."/>
            <person name="Tritt A."/>
            <person name="Lipzen A."/>
            <person name="He G."/>
            <person name="Yan M."/>
            <person name="Ng V."/>
            <person name="Cullen D."/>
            <person name="Martin F."/>
            <person name="Rosso M.-N."/>
            <person name="Henrissat B."/>
            <person name="Hibbett D."/>
            <person name="Martinez A.T."/>
            <person name="Grigoriev I.V."/>
        </authorList>
    </citation>
    <scope>NUCLEOTIDE SEQUENCE</scope>
    <source>
        <strain evidence="1">CIRM-BRFM 674</strain>
    </source>
</reference>
<dbReference type="AlphaFoldDB" id="A0A9P5Z9W5"/>